<protein>
    <submittedName>
        <fullName evidence="3">ABC transporter permease</fullName>
    </submittedName>
</protein>
<dbReference type="Proteomes" id="UP000036681">
    <property type="component" value="Unplaced"/>
</dbReference>
<keyword evidence="1" id="KW-1133">Transmembrane helix</keyword>
<dbReference type="WBParaSite" id="ALUE_0001349601-mRNA-1">
    <property type="protein sequence ID" value="ALUE_0001349601-mRNA-1"/>
    <property type="gene ID" value="ALUE_0001349601"/>
</dbReference>
<proteinExistence type="predicted"/>
<name>A0A0M3I868_ASCLU</name>
<feature type="transmembrane region" description="Helical" evidence="1">
    <location>
        <begin position="12"/>
        <end position="32"/>
    </location>
</feature>
<evidence type="ECO:0000313" key="3">
    <source>
        <dbReference type="WBParaSite" id="ALUE_0001349601-mRNA-1"/>
    </source>
</evidence>
<feature type="transmembrane region" description="Helical" evidence="1">
    <location>
        <begin position="44"/>
        <end position="61"/>
    </location>
</feature>
<keyword evidence="1" id="KW-0812">Transmembrane</keyword>
<feature type="transmembrane region" description="Helical" evidence="1">
    <location>
        <begin position="382"/>
        <end position="411"/>
    </location>
</feature>
<feature type="transmembrane region" description="Helical" evidence="1">
    <location>
        <begin position="228"/>
        <end position="260"/>
    </location>
</feature>
<feature type="transmembrane region" description="Helical" evidence="1">
    <location>
        <begin position="588"/>
        <end position="615"/>
    </location>
</feature>
<organism evidence="2 3">
    <name type="scientific">Ascaris lumbricoides</name>
    <name type="common">Giant roundworm</name>
    <dbReference type="NCBI Taxonomy" id="6252"/>
    <lineage>
        <taxon>Eukaryota</taxon>
        <taxon>Metazoa</taxon>
        <taxon>Ecdysozoa</taxon>
        <taxon>Nematoda</taxon>
        <taxon>Chromadorea</taxon>
        <taxon>Rhabditida</taxon>
        <taxon>Spirurina</taxon>
        <taxon>Ascaridomorpha</taxon>
        <taxon>Ascaridoidea</taxon>
        <taxon>Ascarididae</taxon>
        <taxon>Ascaris</taxon>
    </lineage>
</organism>
<dbReference type="AlphaFoldDB" id="A0A0M3I868"/>
<keyword evidence="2" id="KW-1185">Reference proteome</keyword>
<feature type="transmembrane region" description="Helical" evidence="1">
    <location>
        <begin position="519"/>
        <end position="542"/>
    </location>
</feature>
<feature type="transmembrane region" description="Helical" evidence="1">
    <location>
        <begin position="281"/>
        <end position="301"/>
    </location>
</feature>
<reference evidence="3" key="1">
    <citation type="submission" date="2016-05" db="UniProtKB">
        <authorList>
            <consortium name="WormBaseParasite"/>
        </authorList>
    </citation>
    <scope>IDENTIFICATION</scope>
</reference>
<evidence type="ECO:0000313" key="2">
    <source>
        <dbReference type="Proteomes" id="UP000036681"/>
    </source>
</evidence>
<feature type="transmembrane region" description="Helical" evidence="1">
    <location>
        <begin position="307"/>
        <end position="328"/>
    </location>
</feature>
<feature type="transmembrane region" description="Helical" evidence="1">
    <location>
        <begin position="549"/>
        <end position="568"/>
    </location>
</feature>
<feature type="transmembrane region" description="Helical" evidence="1">
    <location>
        <begin position="472"/>
        <end position="499"/>
    </location>
</feature>
<accession>A0A0M3I868</accession>
<keyword evidence="1" id="KW-0472">Membrane</keyword>
<evidence type="ECO:0000256" key="1">
    <source>
        <dbReference type="SAM" id="Phobius"/>
    </source>
</evidence>
<sequence length="734" mass="81101">MKCYLKGCNVFLIFLGLVALGLAGRIIGIYSLPRNYGSVIVKTLYCVCIVIGIATAIFYGFTTYRVVETYRAVRRLGNSSAAIAQYGGDVSSYVGKIVISALMIAIPALAALAAMIAAILLDMVVFVTQPMWSTHSEDQERIIRSSRLQLNSLATVKLLLALGTLGLAVFVEYEREQVAVSLSIIAAVWCLKTVDVGMNPFYYNDLKFFKITGEDRNNVLSPGSGPRYIIAVSQGVLLGCFSLLFILSILTAIQAARCILSNYVSMNMKVGKGLILQSRCFGFLHVFWAACLMTLVVLGLLEFPWNGVYVGGDLLWMAVLFFCTGVLGSTNLSLMSTTRFVLSVVSLAVAVEKLCVSINNVYQAATYPAYVNGDRKVYVGQIVLYAVQLGILTAEAITSLVTAIIFGRVIAVQYATKRKNSSGPRLTVKVLWMQNKFAAGVDVHSDQKLIASPRVLLVHREIDIFINKLIGILVRAISVLFSFGVLFYGIVLTGSYVLFEVGYWRYSEVPTEVYFYRLGNGPTAIAVFIVQLCCICFPRLLLSTAILQVIVGSLALFVISYAMTNTYYLVTMFSAAYTGYRGSYHETILVVSIILSGTSALACAICTFCAAIICLRAAYMLQHRATGSSTTLIAPFEENYDVIQRTYTNTVQRQQPLMQQMEEQSVYWSSDENPYFYHTSKRYYGQPYYIESGFHGYVLAHPHISETANIGVENFRQRHMNSSAVQTRIGHAFD</sequence>
<feature type="transmembrane region" description="Helical" evidence="1">
    <location>
        <begin position="340"/>
        <end position="362"/>
    </location>
</feature>
<feature type="transmembrane region" description="Helical" evidence="1">
    <location>
        <begin position="148"/>
        <end position="171"/>
    </location>
</feature>
<feature type="transmembrane region" description="Helical" evidence="1">
    <location>
        <begin position="97"/>
        <end position="127"/>
    </location>
</feature>